<keyword evidence="2" id="KW-1185">Reference proteome</keyword>
<dbReference type="STRING" id="575594.HMPREF0501_00482"/>
<dbReference type="HOGENOM" id="CLU_2356157_0_0_9"/>
<evidence type="ECO:0000313" key="1">
    <source>
        <dbReference type="EMBL" id="EEU31077.1"/>
    </source>
</evidence>
<evidence type="ECO:0000313" key="2">
    <source>
        <dbReference type="Proteomes" id="UP000003987"/>
    </source>
</evidence>
<reference evidence="1 2" key="1">
    <citation type="submission" date="2009-06" db="EMBL/GenBank/DDBJ databases">
        <title>The Genome Sequence of Lactobacillus coleohominis strain 101-4-CHN.</title>
        <authorList>
            <consortium name="The Broad Institute Genome Sequencing Platform"/>
            <person name="Ward D."/>
            <person name="Young S.K."/>
            <person name="Zeng Q."/>
            <person name="Koehrsen M."/>
            <person name="Alvarado L."/>
            <person name="Berlin A."/>
            <person name="Borenstein D."/>
            <person name="Chen Z."/>
            <person name="Engels R."/>
            <person name="Freedman E."/>
            <person name="Gellesch M."/>
            <person name="Goldberg J."/>
            <person name="Griggs A."/>
            <person name="Gujja S."/>
            <person name="Heiman D."/>
            <person name="Hepburn T."/>
            <person name="Howarth C."/>
            <person name="Jen D."/>
            <person name="Larson L."/>
            <person name="Lewis B."/>
            <person name="Mehta T."/>
            <person name="Park D."/>
            <person name="Pearson M."/>
            <person name="Roberts A."/>
            <person name="Saif S."/>
            <person name="Shea T."/>
            <person name="Shenoy N."/>
            <person name="Sisk P."/>
            <person name="Stolte C."/>
            <person name="Sykes S."/>
            <person name="Walk T."/>
            <person name="White J."/>
            <person name="Yandava C."/>
            <person name="Liu Y."/>
            <person name="Xu Q."/>
            <person name="Lander E."/>
            <person name="Nusbaum C."/>
            <person name="Galagan J."/>
            <person name="Birren B."/>
        </authorList>
    </citation>
    <scope>NUCLEOTIDE SEQUENCE [LARGE SCALE GENOMIC DNA]</scope>
    <source>
        <strain evidence="1 2">101-4-CHN</strain>
    </source>
</reference>
<name>C7XUW6_9LACO</name>
<accession>C7XUW6</accession>
<protein>
    <submittedName>
        <fullName evidence="1">Uncharacterized protein</fullName>
    </submittedName>
</protein>
<dbReference type="AlphaFoldDB" id="C7XUW6"/>
<dbReference type="EMBL" id="GG698802">
    <property type="protein sequence ID" value="EEU31077.1"/>
    <property type="molecule type" value="Genomic_DNA"/>
</dbReference>
<organism evidence="1 2">
    <name type="scientific">Limosilactobacillus coleohominis 101-4-CHN</name>
    <dbReference type="NCBI Taxonomy" id="575594"/>
    <lineage>
        <taxon>Bacteria</taxon>
        <taxon>Bacillati</taxon>
        <taxon>Bacillota</taxon>
        <taxon>Bacilli</taxon>
        <taxon>Lactobacillales</taxon>
        <taxon>Lactobacillaceae</taxon>
        <taxon>Limosilactobacillus</taxon>
    </lineage>
</organism>
<sequence>MAMLIVIIWTQGVFTLAIKFKCYICQKKKTVTDWHQFFQFDGNKFCSKACADKYQRARTKRDIQYYKGSMDQAGKFNHEALKQRKIRKFAIDDLPF</sequence>
<proteinExistence type="predicted"/>
<gene>
    <name evidence="1" type="ORF">HMPREF0501_00482</name>
</gene>
<dbReference type="Proteomes" id="UP000003987">
    <property type="component" value="Unassembled WGS sequence"/>
</dbReference>